<sequence length="441" mass="49525">MADYPAYAILYGPRALLSFVGIATIIKGVFKSEHTFDELGVKAFENANAAGLEPVAYFDDVSDINKEELDAACPVSWPVFVGWALLGVASLIPHQMGMNFQEFEMTVPGLTGFVCCITIGFILVWPVRESYNERQFRFMVQNYQMASAFAVVLLGSIVVSNLQGPVWMAPLGALCIASAMYRFWKNRKMGESWMRNGRPNWSHVVCNGGGNLFMLGWFLFWLGFSGIDGHDEWTYFHVHTPLYMNVRAILAALGCFIIVALTVVVEHMTDEHDDVLEAPVGRHCGRFTELFLSIGFMVGFGLYGAASYFPSESNMRIIWNTMLTVVLIMQGRAYGLLYQKAIPNHDANRWSRLGRIILCAFGFLVLFQFFTRWASMGITMVGIVLVLLGHRHIMDDRKRGKLFLDTGKPNPAPIVYSFGPILYTLGWILLALAMSIPQQVW</sequence>
<organism evidence="2 3">
    <name type="scientific">Seminavis robusta</name>
    <dbReference type="NCBI Taxonomy" id="568900"/>
    <lineage>
        <taxon>Eukaryota</taxon>
        <taxon>Sar</taxon>
        <taxon>Stramenopiles</taxon>
        <taxon>Ochrophyta</taxon>
        <taxon>Bacillariophyta</taxon>
        <taxon>Bacillariophyceae</taxon>
        <taxon>Bacillariophycidae</taxon>
        <taxon>Naviculales</taxon>
        <taxon>Naviculaceae</taxon>
        <taxon>Seminavis</taxon>
    </lineage>
</organism>
<proteinExistence type="predicted"/>
<feature type="transmembrane region" description="Helical" evidence="1">
    <location>
        <begin position="105"/>
        <end position="127"/>
    </location>
</feature>
<feature type="transmembrane region" description="Helical" evidence="1">
    <location>
        <begin position="317"/>
        <end position="338"/>
    </location>
</feature>
<keyword evidence="3" id="KW-1185">Reference proteome</keyword>
<feature type="transmembrane region" description="Helical" evidence="1">
    <location>
        <begin position="414"/>
        <end position="436"/>
    </location>
</feature>
<feature type="transmembrane region" description="Helical" evidence="1">
    <location>
        <begin position="350"/>
        <end position="370"/>
    </location>
</feature>
<evidence type="ECO:0000256" key="1">
    <source>
        <dbReference type="SAM" id="Phobius"/>
    </source>
</evidence>
<feature type="transmembrane region" description="Helical" evidence="1">
    <location>
        <begin position="165"/>
        <end position="184"/>
    </location>
</feature>
<keyword evidence="1" id="KW-1133">Transmembrane helix</keyword>
<feature type="transmembrane region" description="Helical" evidence="1">
    <location>
        <begin position="6"/>
        <end position="26"/>
    </location>
</feature>
<name>A0A9N8HNW3_9STRA</name>
<evidence type="ECO:0000313" key="2">
    <source>
        <dbReference type="EMBL" id="CAB9522038.1"/>
    </source>
</evidence>
<dbReference type="EMBL" id="CAICTM010001260">
    <property type="protein sequence ID" value="CAB9522038.1"/>
    <property type="molecule type" value="Genomic_DNA"/>
</dbReference>
<reference evidence="2" key="1">
    <citation type="submission" date="2020-06" db="EMBL/GenBank/DDBJ databases">
        <authorList>
            <consortium name="Plant Systems Biology data submission"/>
        </authorList>
    </citation>
    <scope>NUCLEOTIDE SEQUENCE</scope>
    <source>
        <strain evidence="2">D6</strain>
    </source>
</reference>
<dbReference type="AlphaFoldDB" id="A0A9N8HNW3"/>
<feature type="transmembrane region" description="Helical" evidence="1">
    <location>
        <begin position="376"/>
        <end position="393"/>
    </location>
</feature>
<feature type="transmembrane region" description="Helical" evidence="1">
    <location>
        <begin position="204"/>
        <end position="224"/>
    </location>
</feature>
<accession>A0A9N8HNW3</accession>
<keyword evidence="1" id="KW-0812">Transmembrane</keyword>
<feature type="transmembrane region" description="Helical" evidence="1">
    <location>
        <begin position="139"/>
        <end position="159"/>
    </location>
</feature>
<gene>
    <name evidence="2" type="ORF">SEMRO_1262_G257130.1</name>
</gene>
<feature type="transmembrane region" description="Helical" evidence="1">
    <location>
        <begin position="286"/>
        <end position="305"/>
    </location>
</feature>
<dbReference type="Proteomes" id="UP001153069">
    <property type="component" value="Unassembled WGS sequence"/>
</dbReference>
<evidence type="ECO:0000313" key="3">
    <source>
        <dbReference type="Proteomes" id="UP001153069"/>
    </source>
</evidence>
<protein>
    <submittedName>
        <fullName evidence="2">Uncharacterized protein</fullName>
    </submittedName>
</protein>
<keyword evidence="1" id="KW-0472">Membrane</keyword>
<comment type="caution">
    <text evidence="2">The sequence shown here is derived from an EMBL/GenBank/DDBJ whole genome shotgun (WGS) entry which is preliminary data.</text>
</comment>
<feature type="transmembrane region" description="Helical" evidence="1">
    <location>
        <begin position="244"/>
        <end position="265"/>
    </location>
</feature>